<accession>A0A1Y2B8W6</accession>
<evidence type="ECO:0000313" key="2">
    <source>
        <dbReference type="Proteomes" id="UP000193986"/>
    </source>
</evidence>
<dbReference type="STRING" id="71784.A0A1Y2B8W6"/>
<dbReference type="InterPro" id="IPR008942">
    <property type="entry name" value="ENTH_VHS"/>
</dbReference>
<name>A0A1Y2B8W6_9TREE</name>
<reference evidence="1 2" key="1">
    <citation type="submission" date="2016-07" db="EMBL/GenBank/DDBJ databases">
        <title>Pervasive Adenine N6-methylation of Active Genes in Fungi.</title>
        <authorList>
            <consortium name="DOE Joint Genome Institute"/>
            <person name="Mondo S.J."/>
            <person name="Dannebaum R.O."/>
            <person name="Kuo R.C."/>
            <person name="Labutti K."/>
            <person name="Haridas S."/>
            <person name="Kuo A."/>
            <person name="Salamov A."/>
            <person name="Ahrendt S.R."/>
            <person name="Lipzen A."/>
            <person name="Sullivan W."/>
            <person name="Andreopoulos W.B."/>
            <person name="Clum A."/>
            <person name="Lindquist E."/>
            <person name="Daum C."/>
            <person name="Ramamoorthy G.K."/>
            <person name="Gryganskyi A."/>
            <person name="Culley D."/>
            <person name="Magnuson J.K."/>
            <person name="James T.Y."/>
            <person name="O'Malley M.A."/>
            <person name="Stajich J.E."/>
            <person name="Spatafora J.W."/>
            <person name="Visel A."/>
            <person name="Grigoriev I.V."/>
        </authorList>
    </citation>
    <scope>NUCLEOTIDE SEQUENCE [LARGE SCALE GENOMIC DNA]</scope>
    <source>
        <strain evidence="1 2">68-887.2</strain>
    </source>
</reference>
<organism evidence="1 2">
    <name type="scientific">Naematelia encephala</name>
    <dbReference type="NCBI Taxonomy" id="71784"/>
    <lineage>
        <taxon>Eukaryota</taxon>
        <taxon>Fungi</taxon>
        <taxon>Dikarya</taxon>
        <taxon>Basidiomycota</taxon>
        <taxon>Agaricomycotina</taxon>
        <taxon>Tremellomycetes</taxon>
        <taxon>Tremellales</taxon>
        <taxon>Naemateliaceae</taxon>
        <taxon>Naematelia</taxon>
    </lineage>
</organism>
<dbReference type="EMBL" id="MCFC01000019">
    <property type="protein sequence ID" value="ORY30535.1"/>
    <property type="molecule type" value="Genomic_DNA"/>
</dbReference>
<dbReference type="Proteomes" id="UP000193986">
    <property type="component" value="Unassembled WGS sequence"/>
</dbReference>
<proteinExistence type="predicted"/>
<dbReference type="OrthoDB" id="79367at2759"/>
<keyword evidence="2" id="KW-1185">Reference proteome</keyword>
<evidence type="ECO:0000313" key="1">
    <source>
        <dbReference type="EMBL" id="ORY30535.1"/>
    </source>
</evidence>
<dbReference type="Gene3D" id="1.25.40.90">
    <property type="match status" value="1"/>
</dbReference>
<sequence length="124" mass="13165">MADLKTFLSLLETTIRAPRLSGSKVQQLTSSLPALFSSDSQIVSAHLRLNKSLAPAVPQRISSLYVFDALARGCKGQPKGSGMLGKMEGVVESFVGGMLDDGKGGVWTEGKVSDELTYPSTSIF</sequence>
<dbReference type="InParanoid" id="A0A1Y2B8W6"/>
<comment type="caution">
    <text evidence="1">The sequence shown here is derived from an EMBL/GenBank/DDBJ whole genome shotgun (WGS) entry which is preliminary data.</text>
</comment>
<protein>
    <submittedName>
        <fullName evidence="1">Uncharacterized protein</fullName>
    </submittedName>
</protein>
<dbReference type="AlphaFoldDB" id="A0A1Y2B8W6"/>
<gene>
    <name evidence="1" type="ORF">BCR39DRAFT_528594</name>
</gene>